<dbReference type="InterPro" id="IPR038213">
    <property type="entry name" value="IFI6/IFI27-like_sf"/>
</dbReference>
<evidence type="ECO:0000256" key="1">
    <source>
        <dbReference type="SAM" id="Phobius"/>
    </source>
</evidence>
<sequence>MSVSDKYDLPEDETRDSWNNFAHEFLQLLRLIGEFVKAHPTLVANILFFIGTGFLGSAVPVFLRPILAFFGFGAQGVMRGTAAAWAQRYFWGGAVGAGTWFAQLQRAGMVAAEAGQGLGALYTGLASVAGGLGVWLGFNGTANATGK</sequence>
<dbReference type="EMBL" id="KN880975">
    <property type="protein sequence ID" value="KIY61323.1"/>
    <property type="molecule type" value="Genomic_DNA"/>
</dbReference>
<accession>A0A0D7ASI6</accession>
<keyword evidence="1" id="KW-0812">Transmembrane</keyword>
<gene>
    <name evidence="2" type="ORF">CYLTODRAFT_495310</name>
</gene>
<keyword evidence="1" id="KW-0472">Membrane</keyword>
<dbReference type="Proteomes" id="UP000054007">
    <property type="component" value="Unassembled WGS sequence"/>
</dbReference>
<evidence type="ECO:0000313" key="2">
    <source>
        <dbReference type="EMBL" id="KIY61323.1"/>
    </source>
</evidence>
<evidence type="ECO:0000313" key="3">
    <source>
        <dbReference type="Proteomes" id="UP000054007"/>
    </source>
</evidence>
<dbReference type="Gene3D" id="6.10.110.10">
    <property type="match status" value="1"/>
</dbReference>
<organism evidence="2 3">
    <name type="scientific">Cylindrobasidium torrendii FP15055 ss-10</name>
    <dbReference type="NCBI Taxonomy" id="1314674"/>
    <lineage>
        <taxon>Eukaryota</taxon>
        <taxon>Fungi</taxon>
        <taxon>Dikarya</taxon>
        <taxon>Basidiomycota</taxon>
        <taxon>Agaricomycotina</taxon>
        <taxon>Agaricomycetes</taxon>
        <taxon>Agaricomycetidae</taxon>
        <taxon>Agaricales</taxon>
        <taxon>Marasmiineae</taxon>
        <taxon>Physalacriaceae</taxon>
        <taxon>Cylindrobasidium</taxon>
    </lineage>
</organism>
<reference evidence="2 3" key="1">
    <citation type="journal article" date="2015" name="Fungal Genet. Biol.">
        <title>Evolution of novel wood decay mechanisms in Agaricales revealed by the genome sequences of Fistulina hepatica and Cylindrobasidium torrendii.</title>
        <authorList>
            <person name="Floudas D."/>
            <person name="Held B.W."/>
            <person name="Riley R."/>
            <person name="Nagy L.G."/>
            <person name="Koehler G."/>
            <person name="Ransdell A.S."/>
            <person name="Younus H."/>
            <person name="Chow J."/>
            <person name="Chiniquy J."/>
            <person name="Lipzen A."/>
            <person name="Tritt A."/>
            <person name="Sun H."/>
            <person name="Haridas S."/>
            <person name="LaButti K."/>
            <person name="Ohm R.A."/>
            <person name="Kues U."/>
            <person name="Blanchette R.A."/>
            <person name="Grigoriev I.V."/>
            <person name="Minto R.E."/>
            <person name="Hibbett D.S."/>
        </authorList>
    </citation>
    <scope>NUCLEOTIDE SEQUENCE [LARGE SCALE GENOMIC DNA]</scope>
    <source>
        <strain evidence="2 3">FP15055 ss-10</strain>
    </source>
</reference>
<dbReference type="AlphaFoldDB" id="A0A0D7ASI6"/>
<keyword evidence="1" id="KW-1133">Transmembrane helix</keyword>
<protein>
    <submittedName>
        <fullName evidence="2">Uncharacterized protein</fullName>
    </submittedName>
</protein>
<proteinExistence type="predicted"/>
<keyword evidence="3" id="KW-1185">Reference proteome</keyword>
<feature type="transmembrane region" description="Helical" evidence="1">
    <location>
        <begin position="42"/>
        <end position="63"/>
    </location>
</feature>
<name>A0A0D7ASI6_9AGAR</name>
<dbReference type="OrthoDB" id="440424at2759"/>